<dbReference type="InterPro" id="IPR006379">
    <property type="entry name" value="HAD-SF_hydro_IIB"/>
</dbReference>
<dbReference type="AlphaFoldDB" id="A0A6N7XB96"/>
<dbReference type="NCBIfam" id="TIGR01484">
    <property type="entry name" value="HAD-SF-IIB"/>
    <property type="match status" value="1"/>
</dbReference>
<dbReference type="InterPro" id="IPR036412">
    <property type="entry name" value="HAD-like_sf"/>
</dbReference>
<reference evidence="1 2" key="1">
    <citation type="submission" date="2019-08" db="EMBL/GenBank/DDBJ databases">
        <title>In-depth cultivation of the pig gut microbiome towards novel bacterial diversity and tailored functional studies.</title>
        <authorList>
            <person name="Wylensek D."/>
            <person name="Hitch T.C.A."/>
            <person name="Clavel T."/>
        </authorList>
    </citation>
    <scope>NUCLEOTIDE SEQUENCE [LARGE SCALE GENOMIC DNA]</scope>
    <source>
        <strain evidence="1 2">CA-Schmier-601-WT-1</strain>
    </source>
</reference>
<dbReference type="Proteomes" id="UP000469325">
    <property type="component" value="Unassembled WGS sequence"/>
</dbReference>
<proteinExistence type="predicted"/>
<dbReference type="EMBL" id="VUNC01000004">
    <property type="protein sequence ID" value="MST72667.1"/>
    <property type="molecule type" value="Genomic_DNA"/>
</dbReference>
<sequence>MAGERRLAFSDMDSTFLASDKSIPAGNMSALDLLARRRWGFVPCTGRALGAMPRELLSHSSVHLAISCNGAMVSDVRTGTSLRQALMGEERTLALWEALRDVDCTFDVFADGLSMADGERFSRIGRYGIDGQNERWLRVTRTVLDQRTDDIIRNHPNVEKVTLYLGSDEARSAVRAAVARIPGLRCTSSHPNNLEVGDERATKGEALLWVCSHEGVDPHDVVAFGDSPNDLPMIEAAGDGVAVANAVPQVLRAADHVCGTNDEAGVGAYLEALLA</sequence>
<name>A0A6N7XB96_9ACTN</name>
<gene>
    <name evidence="1" type="ORF">FYJ68_06055</name>
</gene>
<dbReference type="PANTHER" id="PTHR10000">
    <property type="entry name" value="PHOSPHOSERINE PHOSPHATASE"/>
    <property type="match status" value="1"/>
</dbReference>
<evidence type="ECO:0000313" key="2">
    <source>
        <dbReference type="Proteomes" id="UP000469325"/>
    </source>
</evidence>
<dbReference type="PANTHER" id="PTHR10000:SF8">
    <property type="entry name" value="HAD SUPERFAMILY HYDROLASE-LIKE, TYPE 3"/>
    <property type="match status" value="1"/>
</dbReference>
<evidence type="ECO:0000313" key="1">
    <source>
        <dbReference type="EMBL" id="MST72667.1"/>
    </source>
</evidence>
<dbReference type="Gene3D" id="3.40.50.1000">
    <property type="entry name" value="HAD superfamily/HAD-like"/>
    <property type="match status" value="1"/>
</dbReference>
<organism evidence="1 2">
    <name type="scientific">Olsenella porci</name>
    <dbReference type="NCBI Taxonomy" id="2652279"/>
    <lineage>
        <taxon>Bacteria</taxon>
        <taxon>Bacillati</taxon>
        <taxon>Actinomycetota</taxon>
        <taxon>Coriobacteriia</taxon>
        <taxon>Coriobacteriales</taxon>
        <taxon>Atopobiaceae</taxon>
        <taxon>Olsenella</taxon>
    </lineage>
</organism>
<dbReference type="GO" id="GO:0016791">
    <property type="term" value="F:phosphatase activity"/>
    <property type="evidence" value="ECO:0007669"/>
    <property type="project" value="TreeGrafter"/>
</dbReference>
<accession>A0A6N7XB96</accession>
<dbReference type="Gene3D" id="3.30.1240.10">
    <property type="match status" value="1"/>
</dbReference>
<dbReference type="GO" id="GO:0000287">
    <property type="term" value="F:magnesium ion binding"/>
    <property type="evidence" value="ECO:0007669"/>
    <property type="project" value="TreeGrafter"/>
</dbReference>
<dbReference type="InterPro" id="IPR023214">
    <property type="entry name" value="HAD_sf"/>
</dbReference>
<comment type="caution">
    <text evidence="1">The sequence shown here is derived from an EMBL/GenBank/DDBJ whole genome shotgun (WGS) entry which is preliminary data.</text>
</comment>
<dbReference type="RefSeq" id="WP_154435040.1">
    <property type="nucleotide sequence ID" value="NZ_VUNC01000004.1"/>
</dbReference>
<dbReference type="Pfam" id="PF08282">
    <property type="entry name" value="Hydrolase_3"/>
    <property type="match status" value="1"/>
</dbReference>
<keyword evidence="2" id="KW-1185">Reference proteome</keyword>
<dbReference type="GO" id="GO:0005829">
    <property type="term" value="C:cytosol"/>
    <property type="evidence" value="ECO:0007669"/>
    <property type="project" value="TreeGrafter"/>
</dbReference>
<protein>
    <submittedName>
        <fullName evidence="1">HAD family phosphatase</fullName>
    </submittedName>
</protein>
<dbReference type="SUPFAM" id="SSF56784">
    <property type="entry name" value="HAD-like"/>
    <property type="match status" value="1"/>
</dbReference>